<dbReference type="GO" id="GO:0005886">
    <property type="term" value="C:plasma membrane"/>
    <property type="evidence" value="ECO:0007669"/>
    <property type="project" value="UniProtKB-SubCell"/>
</dbReference>
<evidence type="ECO:0000256" key="6">
    <source>
        <dbReference type="ARBA" id="ARBA00023040"/>
    </source>
</evidence>
<evidence type="ECO:0000259" key="13">
    <source>
        <dbReference type="PROSITE" id="PS50259"/>
    </source>
</evidence>
<dbReference type="InterPro" id="IPR004073">
    <property type="entry name" value="GPCR_3_vmron_rcpt_2"/>
</dbReference>
<evidence type="ECO:0000256" key="9">
    <source>
        <dbReference type="ARBA" id="ARBA00023180"/>
    </source>
</evidence>
<dbReference type="PROSITE" id="PS00981">
    <property type="entry name" value="G_PROTEIN_RECEP_F3_3"/>
    <property type="match status" value="1"/>
</dbReference>
<dbReference type="PANTHER" id="PTHR24061">
    <property type="entry name" value="CALCIUM-SENSING RECEPTOR-RELATED"/>
    <property type="match status" value="1"/>
</dbReference>
<evidence type="ECO:0000256" key="1">
    <source>
        <dbReference type="ARBA" id="ARBA00004651"/>
    </source>
</evidence>
<dbReference type="InterPro" id="IPR011500">
    <property type="entry name" value="GPCR_3_9-Cys_dom"/>
</dbReference>
<evidence type="ECO:0000256" key="2">
    <source>
        <dbReference type="ARBA" id="ARBA00022475"/>
    </source>
</evidence>
<reference evidence="14" key="2">
    <citation type="submission" date="2025-09" db="UniProtKB">
        <authorList>
            <consortium name="Ensembl"/>
        </authorList>
    </citation>
    <scope>IDENTIFICATION</scope>
</reference>
<feature type="transmembrane region" description="Helical" evidence="12">
    <location>
        <begin position="714"/>
        <end position="737"/>
    </location>
</feature>
<evidence type="ECO:0000256" key="8">
    <source>
        <dbReference type="ARBA" id="ARBA00023170"/>
    </source>
</evidence>
<dbReference type="Ensembl" id="ENSLLET00000051266.1">
    <property type="protein sequence ID" value="ENSLLEP00000049346.1"/>
    <property type="gene ID" value="ENSLLEG00000031052.1"/>
</dbReference>
<keyword evidence="5 12" id="KW-1133">Transmembrane helix</keyword>
<feature type="transmembrane region" description="Helical" evidence="12">
    <location>
        <begin position="625"/>
        <end position="647"/>
    </location>
</feature>
<feature type="transmembrane region" description="Helical" evidence="12">
    <location>
        <begin position="749"/>
        <end position="769"/>
    </location>
</feature>
<feature type="transmembrane region" description="Helical" evidence="12">
    <location>
        <begin position="590"/>
        <end position="613"/>
    </location>
</feature>
<dbReference type="FunFam" id="3.40.50.2300:FF:000016">
    <property type="entry name" value="Taste 1 receptor member 2"/>
    <property type="match status" value="1"/>
</dbReference>
<evidence type="ECO:0000256" key="10">
    <source>
        <dbReference type="ARBA" id="ARBA00023224"/>
    </source>
</evidence>
<evidence type="ECO:0000256" key="3">
    <source>
        <dbReference type="ARBA" id="ARBA00022692"/>
    </source>
</evidence>
<dbReference type="Proteomes" id="UP000694569">
    <property type="component" value="Unplaced"/>
</dbReference>
<dbReference type="FunFam" id="2.10.50.30:FF:000004">
    <property type="entry name" value="Taste receptor type 1 member 3-like protein"/>
    <property type="match status" value="1"/>
</dbReference>
<dbReference type="Pfam" id="PF07562">
    <property type="entry name" value="NCD3G"/>
    <property type="match status" value="1"/>
</dbReference>
<evidence type="ECO:0000313" key="14">
    <source>
        <dbReference type="Ensembl" id="ENSLLEP00000049346.1"/>
    </source>
</evidence>
<organism evidence="14 15">
    <name type="scientific">Leptobrachium leishanense</name>
    <name type="common">Leishan spiny toad</name>
    <dbReference type="NCBI Taxonomy" id="445787"/>
    <lineage>
        <taxon>Eukaryota</taxon>
        <taxon>Metazoa</taxon>
        <taxon>Chordata</taxon>
        <taxon>Craniata</taxon>
        <taxon>Vertebrata</taxon>
        <taxon>Euteleostomi</taxon>
        <taxon>Amphibia</taxon>
        <taxon>Batrachia</taxon>
        <taxon>Anura</taxon>
        <taxon>Pelobatoidea</taxon>
        <taxon>Megophryidae</taxon>
        <taxon>Leptobrachium</taxon>
    </lineage>
</organism>
<comment type="subcellular location">
    <subcellularLocation>
        <location evidence="1">Cell membrane</location>
        <topology evidence="1">Multi-pass membrane protein</topology>
    </subcellularLocation>
</comment>
<feature type="transmembrane region" description="Helical" evidence="12">
    <location>
        <begin position="667"/>
        <end position="687"/>
    </location>
</feature>
<keyword evidence="8" id="KW-0675">Receptor</keyword>
<dbReference type="InterPro" id="IPR038550">
    <property type="entry name" value="GPCR_3_9-Cys_sf"/>
</dbReference>
<dbReference type="PROSITE" id="PS50259">
    <property type="entry name" value="G_PROTEIN_RECEP_F3_4"/>
    <property type="match status" value="1"/>
</dbReference>
<dbReference type="Gene3D" id="2.10.50.30">
    <property type="entry name" value="GPCR, family 3, nine cysteines domain"/>
    <property type="match status" value="1"/>
</dbReference>
<keyword evidence="9" id="KW-0325">Glycoprotein</keyword>
<dbReference type="PANTHER" id="PTHR24061:SF599">
    <property type="entry name" value="G-PROTEIN COUPLED RECEPTORS FAMILY 3 PROFILE DOMAIN-CONTAINING PROTEIN"/>
    <property type="match status" value="1"/>
</dbReference>
<dbReference type="PRINTS" id="PR00248">
    <property type="entry name" value="GPCRMGR"/>
</dbReference>
<feature type="transmembrane region" description="Helical" evidence="12">
    <location>
        <begin position="781"/>
        <end position="805"/>
    </location>
</feature>
<dbReference type="PRINTS" id="PR01535">
    <property type="entry name" value="VOMERONASL2R"/>
</dbReference>
<keyword evidence="4" id="KW-0732">Signal</keyword>
<dbReference type="Gene3D" id="3.40.50.2300">
    <property type="match status" value="2"/>
</dbReference>
<keyword evidence="10" id="KW-0807">Transducer</keyword>
<dbReference type="Pfam" id="PF01094">
    <property type="entry name" value="ANF_receptor"/>
    <property type="match status" value="1"/>
</dbReference>
<evidence type="ECO:0000313" key="15">
    <source>
        <dbReference type="Proteomes" id="UP000694569"/>
    </source>
</evidence>
<evidence type="ECO:0000256" key="12">
    <source>
        <dbReference type="SAM" id="Phobius"/>
    </source>
</evidence>
<dbReference type="Pfam" id="PF00003">
    <property type="entry name" value="7tm_3"/>
    <property type="match status" value="1"/>
</dbReference>
<proteinExistence type="inferred from homology"/>
<dbReference type="GO" id="GO:0004930">
    <property type="term" value="F:G protein-coupled receptor activity"/>
    <property type="evidence" value="ECO:0007669"/>
    <property type="project" value="UniProtKB-KW"/>
</dbReference>
<dbReference type="InterPro" id="IPR028082">
    <property type="entry name" value="Peripla_BP_I"/>
</dbReference>
<dbReference type="InterPro" id="IPR000337">
    <property type="entry name" value="GPCR_3"/>
</dbReference>
<dbReference type="InterPro" id="IPR001828">
    <property type="entry name" value="ANF_lig-bd_rcpt"/>
</dbReference>
<feature type="transmembrane region" description="Helical" evidence="12">
    <location>
        <begin position="554"/>
        <end position="578"/>
    </location>
</feature>
<dbReference type="OrthoDB" id="5984008at2759"/>
<keyword evidence="6" id="KW-0297">G-protein coupled receptor</keyword>
<evidence type="ECO:0000256" key="4">
    <source>
        <dbReference type="ARBA" id="ARBA00022729"/>
    </source>
</evidence>
<evidence type="ECO:0000256" key="5">
    <source>
        <dbReference type="ARBA" id="ARBA00022989"/>
    </source>
</evidence>
<dbReference type="GO" id="GO:0050909">
    <property type="term" value="P:sensory perception of taste"/>
    <property type="evidence" value="ECO:0007669"/>
    <property type="project" value="UniProtKB-ARBA"/>
</dbReference>
<sequence>MVTLLVIIYLCRKPLPLHQNMFFSCIFRNLCSYITPHMVLFVLQAMMFAVEEINARPDLLPNVTLGFQSFDSCATVKRSVEGTLWMLSSGNKSILNYQWQDKALLAGIVGDSGSTRSMQMAHILGLYRYPQVSYFATSPILSNRHKFPSFFRTIPSDEFQSRGLTQLVKYFGWSWVGLLATDDDYGQLGIQVIKKEILASGACVAFVETIVINLPNRNAPHVARVIKESTVNVVVVFSLGFNFMPVVEEMLRLHVSGKVWMASESWSASSVLSNKRFKEILVGTIGFAVHSEKMPGFAEFIDSLHPSKCSNDTFVKGFWEQLDPCILCGTENNETTQECTSRVRIESYVGKPDLRMSFNVYAGVYTFAWALQSLIQCKPGKGPFHNGECTNISSFRPWQLLHYVKNINFQINENMNIFFNDKGEPPAVYDIVNWKLGASGNLEQVIVGIYNGSAPHGNTLTLDSNAITWYTGNTQVPYSKCNPSCPSGFQKVTIPGKPTCCYECDPYLMKHVNFRYFLLDALECHQCSWDMWPNDKQDACLPRSIDYLSYDDPMGASLAAIALLSSLVPLCILGIFFYHRTTPIVRANNWSLSCLLLVSLSFCFLCALTFIGYPRPEMCLLCQVAFGMVFTFCISCVLAKTITVVIAFKATKPGSRLGKWSMIKVSYFVMGLCVLTQICVCVMWLSFSPPFPDYDTHTHSRLVIIICNEGSSQIFFWIMLGYLGLLATIIFIFAFLVRQLPDSFNEAKLITFSMLAFLSVWVSFVPAYLSARGKNTVALEIFAILSSSWALVICIFFPKCFIILFQPEKNSREHVSQGFSMLVPLQ</sequence>
<keyword evidence="15" id="KW-1185">Reference proteome</keyword>
<evidence type="ECO:0000256" key="7">
    <source>
        <dbReference type="ARBA" id="ARBA00023136"/>
    </source>
</evidence>
<keyword evidence="7 12" id="KW-0472">Membrane</keyword>
<evidence type="ECO:0000256" key="11">
    <source>
        <dbReference type="ARBA" id="ARBA00038492"/>
    </source>
</evidence>
<keyword evidence="3 12" id="KW-0812">Transmembrane</keyword>
<dbReference type="InterPro" id="IPR017978">
    <property type="entry name" value="GPCR_3_C"/>
</dbReference>
<name>A0A8C5R8T4_9ANUR</name>
<comment type="similarity">
    <text evidence="11">Belongs to the G-protein coupled receptor 3 family. TAS1R subfamily.</text>
</comment>
<dbReference type="InterPro" id="IPR017979">
    <property type="entry name" value="GPCR_3_CS"/>
</dbReference>
<dbReference type="AlphaFoldDB" id="A0A8C5R8T4"/>
<protein>
    <recommendedName>
        <fullName evidence="13">G-protein coupled receptors family 3 profile domain-containing protein</fullName>
    </recommendedName>
</protein>
<accession>A0A8C5R8T4</accession>
<dbReference type="GeneTree" id="ENSGT00950000182788"/>
<keyword evidence="2" id="KW-1003">Cell membrane</keyword>
<dbReference type="InterPro" id="IPR000068">
    <property type="entry name" value="GPCR_3_Ca_sens_rcpt-rel"/>
</dbReference>
<dbReference type="SUPFAM" id="SSF53822">
    <property type="entry name" value="Periplasmic binding protein-like I"/>
    <property type="match status" value="1"/>
</dbReference>
<feature type="domain" description="G-protein coupled receptors family 3 profile" evidence="13">
    <location>
        <begin position="554"/>
        <end position="819"/>
    </location>
</feature>
<reference evidence="14" key="1">
    <citation type="submission" date="2025-08" db="UniProtKB">
        <authorList>
            <consortium name="Ensembl"/>
        </authorList>
    </citation>
    <scope>IDENTIFICATION</scope>
</reference>